<reference evidence="1 3" key="1">
    <citation type="submission" date="2015-05" db="EMBL/GenBank/DDBJ databases">
        <title>A genomic and transcriptomic approach to investigate the blue pigment phenotype in Pseudomonas fluorescens.</title>
        <authorList>
            <person name="Andreani N.A."/>
            <person name="Cardazzo B."/>
        </authorList>
    </citation>
    <scope>NUCLEOTIDE SEQUENCE [LARGE SCALE GENOMIC DNA]</scope>
    <source>
        <strain evidence="1 3">Ps_22</strain>
    </source>
</reference>
<dbReference type="AlphaFoldDB" id="A0A120G869"/>
<dbReference type="Proteomes" id="UP000061348">
    <property type="component" value="Unassembled WGS sequence"/>
</dbReference>
<gene>
    <name evidence="2" type="ORF">C7A10_16040</name>
    <name evidence="1" type="ORF">PFLmoz3_01269</name>
</gene>
<sequence>MTETVKDILKLLTSVLAEPFAKHGYALKKGRNFESNGERGRVRRYTINLSKSKGWFSLHLTLQIVDPALMTCVNHVLNKALRDERFKYPENWSQSIIEKTIKTRTSNHVVAELTDWRPLKNPGETLENFNERFSIWLYSFDSPDEKPDWKEQLLTSIGLAQCWFDEADSEDWIRTNTDYPALYLLYNEGLNQKLEDKYKAVLRSSEDPNEVELFYLHLS</sequence>
<dbReference type="RefSeq" id="WP_060763888.1">
    <property type="nucleotide sequence ID" value="NZ_LCYA01000052.1"/>
</dbReference>
<name>A0A120G869_PSEFL</name>
<evidence type="ECO:0000313" key="3">
    <source>
        <dbReference type="Proteomes" id="UP000061348"/>
    </source>
</evidence>
<evidence type="ECO:0000313" key="1">
    <source>
        <dbReference type="EMBL" id="KWV88374.1"/>
    </source>
</evidence>
<evidence type="ECO:0008006" key="5">
    <source>
        <dbReference type="Google" id="ProtNLM"/>
    </source>
</evidence>
<evidence type="ECO:0000313" key="4">
    <source>
        <dbReference type="Proteomes" id="UP000239731"/>
    </source>
</evidence>
<accession>A0A120G869</accession>
<dbReference type="Proteomes" id="UP000239731">
    <property type="component" value="Unassembled WGS sequence"/>
</dbReference>
<protein>
    <recommendedName>
        <fullName evidence="5">DUF4304 domain-containing protein</fullName>
    </recommendedName>
</protein>
<organism evidence="1 3">
    <name type="scientific">Pseudomonas fluorescens</name>
    <dbReference type="NCBI Taxonomy" id="294"/>
    <lineage>
        <taxon>Bacteria</taxon>
        <taxon>Pseudomonadati</taxon>
        <taxon>Pseudomonadota</taxon>
        <taxon>Gammaproteobacteria</taxon>
        <taxon>Pseudomonadales</taxon>
        <taxon>Pseudomonadaceae</taxon>
        <taxon>Pseudomonas</taxon>
    </lineage>
</organism>
<proteinExistence type="predicted"/>
<dbReference type="EMBL" id="LCYA01000052">
    <property type="protein sequence ID" value="KWV88374.1"/>
    <property type="molecule type" value="Genomic_DNA"/>
</dbReference>
<dbReference type="EMBL" id="PVUH01000009">
    <property type="protein sequence ID" value="PRW92356.1"/>
    <property type="molecule type" value="Genomic_DNA"/>
</dbReference>
<reference evidence="2 4" key="2">
    <citation type="submission" date="2018-03" db="EMBL/GenBank/DDBJ databases">
        <title>Blue discolouration in mozzarella cheese caused by Pseudomonas fluorescens.</title>
        <authorList>
            <person name="Chiesa F."/>
            <person name="Dalmasso A."/>
            <person name="Lomonaco S."/>
        </authorList>
    </citation>
    <scope>NUCLEOTIDE SEQUENCE [LARGE SCALE GENOMIC DNA]</scope>
    <source>
        <strain evidence="2 4">11293</strain>
    </source>
</reference>
<evidence type="ECO:0000313" key="2">
    <source>
        <dbReference type="EMBL" id="PRW92356.1"/>
    </source>
</evidence>
<dbReference type="PATRIC" id="fig|294.194.peg.1443"/>
<comment type="caution">
    <text evidence="1">The sequence shown here is derived from an EMBL/GenBank/DDBJ whole genome shotgun (WGS) entry which is preliminary data.</text>
</comment>